<evidence type="ECO:0000259" key="1">
    <source>
        <dbReference type="Pfam" id="PF00717"/>
    </source>
</evidence>
<dbReference type="InterPro" id="IPR015927">
    <property type="entry name" value="Peptidase_S24_S26A/B/C"/>
</dbReference>
<dbReference type="SUPFAM" id="SSF51306">
    <property type="entry name" value="LexA/Signal peptidase"/>
    <property type="match status" value="1"/>
</dbReference>
<accession>A0A2T1DSM2</accession>
<dbReference type="Proteomes" id="UP000239576">
    <property type="component" value="Unassembled WGS sequence"/>
</dbReference>
<dbReference type="EMBL" id="PVWK01000163">
    <property type="protein sequence ID" value="PSB23509.1"/>
    <property type="molecule type" value="Genomic_DNA"/>
</dbReference>
<dbReference type="InterPro" id="IPR036286">
    <property type="entry name" value="LexA/Signal_pep-like_sf"/>
</dbReference>
<proteinExistence type="predicted"/>
<dbReference type="InterPro" id="IPR039418">
    <property type="entry name" value="LexA-like"/>
</dbReference>
<dbReference type="AlphaFoldDB" id="A0A2T1DSM2"/>
<evidence type="ECO:0000313" key="3">
    <source>
        <dbReference type="Proteomes" id="UP000239576"/>
    </source>
</evidence>
<reference evidence="2 3" key="2">
    <citation type="submission" date="2018-03" db="EMBL/GenBank/DDBJ databases">
        <title>The ancient ancestry and fast evolution of plastids.</title>
        <authorList>
            <person name="Moore K.R."/>
            <person name="Magnabosco C."/>
            <person name="Momper L."/>
            <person name="Gold D.A."/>
            <person name="Bosak T."/>
            <person name="Fournier G.P."/>
        </authorList>
    </citation>
    <scope>NUCLEOTIDE SEQUENCE [LARGE SCALE GENOMIC DNA]</scope>
    <source>
        <strain evidence="2 3">ULC18</strain>
    </source>
</reference>
<reference evidence="3" key="1">
    <citation type="submission" date="2018-02" db="EMBL/GenBank/DDBJ databases">
        <authorList>
            <person name="Moore K."/>
            <person name="Momper L."/>
        </authorList>
    </citation>
    <scope>NUCLEOTIDE SEQUENCE [LARGE SCALE GENOMIC DNA]</scope>
    <source>
        <strain evidence="3">ULC18</strain>
    </source>
</reference>
<evidence type="ECO:0000313" key="2">
    <source>
        <dbReference type="EMBL" id="PSB23509.1"/>
    </source>
</evidence>
<dbReference type="Pfam" id="PF00717">
    <property type="entry name" value="Peptidase_S24"/>
    <property type="match status" value="1"/>
</dbReference>
<organism evidence="2 3">
    <name type="scientific">Stenomitos frigidus ULC18</name>
    <dbReference type="NCBI Taxonomy" id="2107698"/>
    <lineage>
        <taxon>Bacteria</taxon>
        <taxon>Bacillati</taxon>
        <taxon>Cyanobacteriota</taxon>
        <taxon>Cyanophyceae</taxon>
        <taxon>Leptolyngbyales</taxon>
        <taxon>Leptolyngbyaceae</taxon>
        <taxon>Stenomitos</taxon>
    </lineage>
</organism>
<feature type="domain" description="Peptidase S24/S26A/S26B/S26C" evidence="1">
    <location>
        <begin position="7"/>
        <end position="85"/>
    </location>
</feature>
<dbReference type="RefSeq" id="WP_106261185.1">
    <property type="nucleotide sequence ID" value="NZ_CAWNSW010000108.1"/>
</dbReference>
<protein>
    <submittedName>
        <fullName evidence="2">Peptidase S24</fullName>
    </submittedName>
</protein>
<keyword evidence="3" id="KW-1185">Reference proteome</keyword>
<comment type="caution">
    <text evidence="2">The sequence shown here is derived from an EMBL/GenBank/DDBJ whole genome shotgun (WGS) entry which is preliminary data.</text>
</comment>
<dbReference type="OrthoDB" id="9802364at2"/>
<dbReference type="CDD" id="cd06529">
    <property type="entry name" value="S24_LexA-like"/>
    <property type="match status" value="1"/>
</dbReference>
<name>A0A2T1DSM2_9CYAN</name>
<sequence>MSFPAPSDHSVDASLDLNQLVKNHPATFFFRVSGDDMAGDCIHSSDLLLVDRSLDPVQGCLVVAAMDGELVVRRVHQVDGHFKLRQPGTESDHSGDFEVWGVITTVIHSVVGGLL</sequence>
<gene>
    <name evidence="2" type="ORF">C7B82_30945</name>
</gene>
<dbReference type="Gene3D" id="2.10.109.10">
    <property type="entry name" value="Umud Fragment, subunit A"/>
    <property type="match status" value="1"/>
</dbReference>